<dbReference type="eggNOG" id="COG2385">
    <property type="taxonomic scope" value="Bacteria"/>
</dbReference>
<sequence>MWVLVKDGNLSGRNLVKTLQVTTLHADEYSYRHDAYTRPPEGSVFHPANPDEYLQTGLMRFLTFLKILLVAALAASGASLTAAPALSSPGGGTASGLSMSNSVRFAAATSASTVSPNTRTVFATAYHRNGQAMTGNVQLQYRKTAGWKTLKTLPLDNGRARLVRVPKSTSDYRWRYVPTGATTRTFSVAVRPATSQSPSTRFAAAVSSSSVFPGTKTTFATAYHRSGKAMTGNVQLQYKSGSTWKTLKTLPLVDGRAKFVRVPKTTSTYRWRSTSTGATTKSFQVTVKPHITLSTTASSVTKGGSVTLKGKYTRGGKVVTSGTVTLQYLSGSTWKNIRTVSVSQGTASTSVKPSSTTTYRMVASDANSSSVKVSVTGASVTYWVDSSVGLNARSGPGTSYSSLGMFANGTQLTHDPAKVQTGGGYTWRQVTGKIGGKTVTAWVADSYLTTVKPTPPPPATVPASFTLTGSGFGHGVGMSQFGAYQMAREGKNATQILQHYYTGNTVKNFVSSKQYINVQLIGPGFNNQTATTRTVSFKNGAAGTWRLVDKSGNILTGFSKRPTSQSVRLEVSGTNVKATLLDSSGKATTTTATASHIYVRWSGTSRFLSTGPASVATVQGSISSSRSGNYRHGQLIVTTSSKTLNIVNNLKFQTEYLYGIAEMPSGWGYNGGQAALQAQAITARTYAQNRLNSALNGTCNCHIVDTTQHQFFTGWDKENEGTAAYYGKKWKAAVDATRSSATTGLALFNGSTLSGSYYYSASGGRTANSEDVWESQVSYLRSVNDPYSLKAPGNSNASWTDTVTQKTLKNIFTSLDDVKTVTVSATYSSGQVKSLTAISSTGQKQTLTAKADTWRSRLGTKAAWITKITAN</sequence>
<proteinExistence type="predicted"/>
<dbReference type="InterPro" id="IPR013486">
    <property type="entry name" value="SpoIID/LytB"/>
</dbReference>
<reference evidence="2 3" key="1">
    <citation type="journal article" date="2009" name="Stand. Genomic Sci.">
        <title>Complete genome sequence of Jonesia denitrificans type strain (Prevot 55134).</title>
        <authorList>
            <person name="Pukall R."/>
            <person name="Gehrich-Schroter G."/>
            <person name="Lapidus A."/>
            <person name="Nolan M."/>
            <person name="Glavina Del Rio T."/>
            <person name="Lucas S."/>
            <person name="Chen F."/>
            <person name="Tice H."/>
            <person name="Pitluck S."/>
            <person name="Cheng J.F."/>
            <person name="Copeland A."/>
            <person name="Saunders E."/>
            <person name="Brettin T."/>
            <person name="Detter J.C."/>
            <person name="Bruce D."/>
            <person name="Goodwin L."/>
            <person name="Pati A."/>
            <person name="Ivanova N."/>
            <person name="Mavromatis K."/>
            <person name="Ovchinnikova G."/>
            <person name="Chen A."/>
            <person name="Palaniappan K."/>
            <person name="Land M."/>
            <person name="Hauser L."/>
            <person name="Chang Y.J."/>
            <person name="Jeffries C.D."/>
            <person name="Chain P."/>
            <person name="Goker M."/>
            <person name="Bristow J."/>
            <person name="Eisen J.A."/>
            <person name="Markowitz V."/>
            <person name="Hugenholtz P."/>
            <person name="Kyrpides N.C."/>
            <person name="Klenk H.P."/>
            <person name="Han C."/>
        </authorList>
    </citation>
    <scope>NUCLEOTIDE SEQUENCE [LARGE SCALE GENOMIC DNA]</scope>
    <source>
        <strain evidence="3">ATCC 14870 / DSM 20603 / BCRC 15368 / CIP 55.134 / JCM 11481 / NBRC 15587 / NCTC 10816 / Prevot 55134</strain>
    </source>
</reference>
<gene>
    <name evidence="2" type="ordered locus">Jden_1838</name>
</gene>
<dbReference type="Proteomes" id="UP000000628">
    <property type="component" value="Chromosome"/>
</dbReference>
<dbReference type="Gene3D" id="2.30.30.40">
    <property type="entry name" value="SH3 Domains"/>
    <property type="match status" value="1"/>
</dbReference>
<dbReference type="InterPro" id="IPR013693">
    <property type="entry name" value="SpoIID/LytB_N"/>
</dbReference>
<evidence type="ECO:0000313" key="3">
    <source>
        <dbReference type="Proteomes" id="UP000000628"/>
    </source>
</evidence>
<feature type="domain" description="Sporulation stage II protein D amidase enhancer LytB N-terminal" evidence="1">
    <location>
        <begin position="641"/>
        <end position="740"/>
    </location>
</feature>
<dbReference type="EMBL" id="CP001706">
    <property type="protein sequence ID" value="ACV09481.1"/>
    <property type="molecule type" value="Genomic_DNA"/>
</dbReference>
<organism evidence="2 3">
    <name type="scientific">Jonesia denitrificans (strain ATCC 14870 / DSM 20603 / BCRC 15368 / CIP 55.134 / JCM 11481 / NBRC 15587 / NCTC 10816 / Prevot 55134)</name>
    <name type="common">Listeria denitrificans</name>
    <dbReference type="NCBI Taxonomy" id="471856"/>
    <lineage>
        <taxon>Bacteria</taxon>
        <taxon>Bacillati</taxon>
        <taxon>Actinomycetota</taxon>
        <taxon>Actinomycetes</taxon>
        <taxon>Micrococcales</taxon>
        <taxon>Jonesiaceae</taxon>
        <taxon>Jonesia</taxon>
    </lineage>
</organism>
<accession>C7QZI3</accession>
<dbReference type="KEGG" id="jde:Jden_1838"/>
<evidence type="ECO:0000313" key="2">
    <source>
        <dbReference type="EMBL" id="ACV09481.1"/>
    </source>
</evidence>
<dbReference type="GO" id="GO:0030435">
    <property type="term" value="P:sporulation resulting in formation of a cellular spore"/>
    <property type="evidence" value="ECO:0007669"/>
    <property type="project" value="InterPro"/>
</dbReference>
<protein>
    <submittedName>
        <fullName evidence="2">SpoIID/LytB domain protein</fullName>
    </submittedName>
</protein>
<keyword evidence="3" id="KW-1185">Reference proteome</keyword>
<dbReference type="STRING" id="471856.Jden_1838"/>
<dbReference type="Pfam" id="PF08486">
    <property type="entry name" value="SpoIID"/>
    <property type="match status" value="1"/>
</dbReference>
<evidence type="ECO:0000259" key="1">
    <source>
        <dbReference type="Pfam" id="PF08486"/>
    </source>
</evidence>
<dbReference type="AlphaFoldDB" id="C7QZI3"/>
<dbReference type="NCBIfam" id="TIGR02669">
    <property type="entry name" value="SpoIID_LytB"/>
    <property type="match status" value="1"/>
</dbReference>
<dbReference type="HOGENOM" id="CLU_329496_0_0_11"/>
<name>C7QZI3_JONDD</name>